<evidence type="ECO:0000256" key="2">
    <source>
        <dbReference type="ARBA" id="ARBA00022741"/>
    </source>
</evidence>
<keyword evidence="6" id="KW-1185">Reference proteome</keyword>
<dbReference type="CDD" id="cd00009">
    <property type="entry name" value="AAA"/>
    <property type="match status" value="2"/>
</dbReference>
<accession>A0A2T0N470</accession>
<evidence type="ECO:0000256" key="3">
    <source>
        <dbReference type="ARBA" id="ARBA00022840"/>
    </source>
</evidence>
<dbReference type="InterPro" id="IPR041627">
    <property type="entry name" value="AAA_lid_6"/>
</dbReference>
<dbReference type="Pfam" id="PF17866">
    <property type="entry name" value="AAA_lid_6"/>
    <property type="match status" value="1"/>
</dbReference>
<dbReference type="Gene3D" id="3.40.50.300">
    <property type="entry name" value="P-loop containing nucleotide triphosphate hydrolases"/>
    <property type="match status" value="2"/>
</dbReference>
<dbReference type="GO" id="GO:0005524">
    <property type="term" value="F:ATP binding"/>
    <property type="evidence" value="ECO:0007669"/>
    <property type="project" value="UniProtKB-KW"/>
</dbReference>
<dbReference type="InterPro" id="IPR027417">
    <property type="entry name" value="P-loop_NTPase"/>
</dbReference>
<protein>
    <submittedName>
        <fullName evidence="5">SpoVK/Ycf46/Vps4 family AAA+-type ATPase</fullName>
    </submittedName>
</protein>
<organism evidence="5 6">
    <name type="scientific">Nonomuraea fuscirosea</name>
    <dbReference type="NCBI Taxonomy" id="1291556"/>
    <lineage>
        <taxon>Bacteria</taxon>
        <taxon>Bacillati</taxon>
        <taxon>Actinomycetota</taxon>
        <taxon>Actinomycetes</taxon>
        <taxon>Streptosporangiales</taxon>
        <taxon>Streptosporangiaceae</taxon>
        <taxon>Nonomuraea</taxon>
    </lineage>
</organism>
<proteinExistence type="inferred from homology"/>
<dbReference type="SMART" id="SM00382">
    <property type="entry name" value="AAA"/>
    <property type="match status" value="2"/>
</dbReference>
<dbReference type="PRINTS" id="PR00819">
    <property type="entry name" value="CBXCFQXSUPER"/>
</dbReference>
<dbReference type="InterPro" id="IPR050773">
    <property type="entry name" value="CbxX/CfxQ_RuBisCO_ESX"/>
</dbReference>
<evidence type="ECO:0000313" key="6">
    <source>
        <dbReference type="Proteomes" id="UP000238312"/>
    </source>
</evidence>
<sequence length="825" mass="91890">MKERSLAVPERLRPLYEAAGEGVPMLLLYREGARDAFVTEDYHRVDLSQALHDMLHATGFQRIVFFSIENMLTVRDAGSRLGHGEEAQAVRRRRHAVAGPLGTTLLREPPRPERAEVRSVMTDVSAIRLMRSLMNKGDARTAMILERIEVIDAWLDGHRDLATALESWLDGRMGAGNLCLLLFDNEELSQIERYAQDSRNLPGLRAAVRAERRRRGTPGRIEPPQEAELTRLVHRLHVKQGLAIADWAALPLIVRQMAAAGRTLRDWEGRLRGLCDRGQPFEAETLRERKWVDGSMSAQGDVWARLADLKGLEPVRRHLENLRWQPPEGSEPVARHMVFTGNPGTGKTTVARLVGEIFLELGLLRRGHLVEASRADLVGQYVGETAIKTEAVIDRALDGVLFIDEAYTLKDGEGAGGFGQEAIDVLLARMENDRQRLVVIVAGYGDPIREFLASNPGLESRFPKANCLDFPDYEPPMLASICRTFLDDRKLVRTDAFDAALDKVVDRLYRQRTERFGNARAMRELADETAQRWALRVRDDRRSPLDPRDLPERWTADPVPPPVAELLGPLDSLIGMRTLKESVRRTVLRIQHNQRRGRGEVPAPHLLFVGPPGTGKTTVARQIGRIFRELGLLSRGHVIEVDRADLVAGFVGQTAPQVRKRIEEARDGVLFIDEAYSLSPGGEAVGHDFGREAIDTLTREMENRRGQFSVIAAGYPAEMARFLAANSGLASRFGERIEFSGYEVAELVEILASMAAAEGYTLSPQARTKSSAWLEVARHAPGFGNARTVRGLLEEMVARLAARCAEEPGADPNAFHGEDVPDAHR</sequence>
<dbReference type="AlphaFoldDB" id="A0A2T0N470"/>
<evidence type="ECO:0000256" key="1">
    <source>
        <dbReference type="ARBA" id="ARBA00010378"/>
    </source>
</evidence>
<keyword evidence="2" id="KW-0547">Nucleotide-binding</keyword>
<name>A0A2T0N470_9ACTN</name>
<evidence type="ECO:0000313" key="5">
    <source>
        <dbReference type="EMBL" id="PRX66979.1"/>
    </source>
</evidence>
<dbReference type="SUPFAM" id="SSF52540">
    <property type="entry name" value="P-loop containing nucleoside triphosphate hydrolases"/>
    <property type="match status" value="2"/>
</dbReference>
<feature type="domain" description="AAA+ ATPase" evidence="4">
    <location>
        <begin position="333"/>
        <end position="468"/>
    </location>
</feature>
<dbReference type="GO" id="GO:0016887">
    <property type="term" value="F:ATP hydrolysis activity"/>
    <property type="evidence" value="ECO:0007669"/>
    <property type="project" value="InterPro"/>
</dbReference>
<dbReference type="InterPro" id="IPR003959">
    <property type="entry name" value="ATPase_AAA_core"/>
</dbReference>
<dbReference type="Proteomes" id="UP000238312">
    <property type="component" value="Unassembled WGS sequence"/>
</dbReference>
<dbReference type="InterPro" id="IPR000641">
    <property type="entry name" value="CbxX/CfxQ"/>
</dbReference>
<keyword evidence="3" id="KW-0067">ATP-binding</keyword>
<comment type="caution">
    <text evidence="5">The sequence shown here is derived from an EMBL/GenBank/DDBJ whole genome shotgun (WGS) entry which is preliminary data.</text>
</comment>
<gene>
    <name evidence="5" type="ORF">B0I32_105419</name>
</gene>
<dbReference type="FunFam" id="3.40.50.300:FF:000216">
    <property type="entry name" value="Type VII secretion ATPase EccA"/>
    <property type="match status" value="2"/>
</dbReference>
<dbReference type="Pfam" id="PF00004">
    <property type="entry name" value="AAA"/>
    <property type="match status" value="2"/>
</dbReference>
<dbReference type="EMBL" id="PVNG01000005">
    <property type="protein sequence ID" value="PRX66979.1"/>
    <property type="molecule type" value="Genomic_DNA"/>
</dbReference>
<dbReference type="InterPro" id="IPR003593">
    <property type="entry name" value="AAA+_ATPase"/>
</dbReference>
<dbReference type="Gene3D" id="1.10.8.60">
    <property type="match status" value="2"/>
</dbReference>
<comment type="similarity">
    <text evidence="1">Belongs to the CbxX/CfxQ family.</text>
</comment>
<dbReference type="PANTHER" id="PTHR43392">
    <property type="entry name" value="AAA-TYPE ATPASE FAMILY PROTEIN / ANKYRIN REPEAT FAMILY PROTEIN"/>
    <property type="match status" value="1"/>
</dbReference>
<reference evidence="5 6" key="1">
    <citation type="submission" date="2018-03" db="EMBL/GenBank/DDBJ databases">
        <title>Genomic Encyclopedia of Type Strains, Phase III (KMG-III): the genomes of soil and plant-associated and newly described type strains.</title>
        <authorList>
            <person name="Whitman W."/>
        </authorList>
    </citation>
    <scope>NUCLEOTIDE SEQUENCE [LARGE SCALE GENOMIC DNA]</scope>
    <source>
        <strain evidence="5 6">CGMCC 4.7104</strain>
    </source>
</reference>
<evidence type="ECO:0000259" key="4">
    <source>
        <dbReference type="SMART" id="SM00382"/>
    </source>
</evidence>
<feature type="domain" description="AAA+ ATPase" evidence="4">
    <location>
        <begin position="602"/>
        <end position="743"/>
    </location>
</feature>
<dbReference type="PANTHER" id="PTHR43392:SF2">
    <property type="entry name" value="AAA-TYPE ATPASE FAMILY PROTEIN _ ANKYRIN REPEAT FAMILY PROTEIN"/>
    <property type="match status" value="1"/>
</dbReference>